<evidence type="ECO:0000256" key="2">
    <source>
        <dbReference type="ARBA" id="ARBA00009774"/>
    </source>
</evidence>
<dbReference type="PANTHER" id="PTHR43588">
    <property type="entry name" value="COBALT-PRECORRIN-8 METHYLMUTASE"/>
    <property type="match status" value="1"/>
</dbReference>
<keyword evidence="7" id="KW-1185">Reference proteome</keyword>
<feature type="domain" description="Cobalamin biosynthesis precorrin-8X methylmutase CobH/CbiC" evidence="5">
    <location>
        <begin position="19"/>
        <end position="214"/>
    </location>
</feature>
<dbReference type="GO" id="GO:0009236">
    <property type="term" value="P:cobalamin biosynthetic process"/>
    <property type="evidence" value="ECO:0007669"/>
    <property type="project" value="UniProtKB-UniPathway"/>
</dbReference>
<dbReference type="AlphaFoldDB" id="A0A7L4YLZ8"/>
<dbReference type="InterPro" id="IPR036588">
    <property type="entry name" value="CobH/CbiC_sf"/>
</dbReference>
<dbReference type="UniPathway" id="UPA00148"/>
<dbReference type="EMBL" id="CP047156">
    <property type="protein sequence ID" value="QHC00160.1"/>
    <property type="molecule type" value="Genomic_DNA"/>
</dbReference>
<protein>
    <submittedName>
        <fullName evidence="6">Precorrin-8X methylmutase</fullName>
        <ecNumber evidence="6">5.4.99.61</ecNumber>
    </submittedName>
</protein>
<dbReference type="RefSeq" id="WP_159544367.1">
    <property type="nucleotide sequence ID" value="NZ_CP047156.1"/>
</dbReference>
<comment type="pathway">
    <text evidence="1">Cofactor biosynthesis; adenosylcobalamin biosynthesis.</text>
</comment>
<comment type="similarity">
    <text evidence="2">Belongs to the CobH/CbiC family.</text>
</comment>
<name>A0A7L4YLZ8_9ACTN</name>
<evidence type="ECO:0000259" key="5">
    <source>
        <dbReference type="Pfam" id="PF02570"/>
    </source>
</evidence>
<evidence type="ECO:0000256" key="4">
    <source>
        <dbReference type="ARBA" id="ARBA00023235"/>
    </source>
</evidence>
<evidence type="ECO:0000313" key="7">
    <source>
        <dbReference type="Proteomes" id="UP000463857"/>
    </source>
</evidence>
<proteinExistence type="inferred from homology"/>
<dbReference type="GO" id="GO:0016993">
    <property type="term" value="F:precorrin-8X methylmutase activity"/>
    <property type="evidence" value="ECO:0007669"/>
    <property type="project" value="UniProtKB-EC"/>
</dbReference>
<evidence type="ECO:0000313" key="6">
    <source>
        <dbReference type="EMBL" id="QHC00160.1"/>
    </source>
</evidence>
<keyword evidence="3" id="KW-0169">Cobalamin biosynthesis</keyword>
<dbReference type="NCBIfam" id="NF006136">
    <property type="entry name" value="PRK08285.1"/>
    <property type="match status" value="1"/>
</dbReference>
<dbReference type="InParanoid" id="A0A7L4YLZ8"/>
<evidence type="ECO:0000256" key="3">
    <source>
        <dbReference type="ARBA" id="ARBA00022573"/>
    </source>
</evidence>
<dbReference type="Proteomes" id="UP000463857">
    <property type="component" value="Chromosome"/>
</dbReference>
<dbReference type="SUPFAM" id="SSF63965">
    <property type="entry name" value="Precorrin-8X methylmutase CbiC/CobH"/>
    <property type="match status" value="1"/>
</dbReference>
<dbReference type="EC" id="5.4.99.61" evidence="6"/>
<dbReference type="Pfam" id="PF02570">
    <property type="entry name" value="CbiC"/>
    <property type="match status" value="1"/>
</dbReference>
<organism evidence="6 7">
    <name type="scientific">Epidermidibacterium keratini</name>
    <dbReference type="NCBI Taxonomy" id="1891644"/>
    <lineage>
        <taxon>Bacteria</taxon>
        <taxon>Bacillati</taxon>
        <taxon>Actinomycetota</taxon>
        <taxon>Actinomycetes</taxon>
        <taxon>Sporichthyales</taxon>
        <taxon>Sporichthyaceae</taxon>
        <taxon>Epidermidibacterium</taxon>
    </lineage>
</organism>
<dbReference type="OrthoDB" id="9780708at2"/>
<dbReference type="KEGG" id="eke:EK0264_07650"/>
<dbReference type="PANTHER" id="PTHR43588:SF1">
    <property type="entry name" value="COBALT-PRECORRIN-8 METHYLMUTASE"/>
    <property type="match status" value="1"/>
</dbReference>
<dbReference type="InterPro" id="IPR003722">
    <property type="entry name" value="Cbl_synth_CobH/CbiC"/>
</dbReference>
<evidence type="ECO:0000256" key="1">
    <source>
        <dbReference type="ARBA" id="ARBA00004953"/>
    </source>
</evidence>
<sequence length="218" mass="23066">MSNPARPPRIYDYSTDGADIYRKSFAMIRADADLSGVPADAEAVAVRMIHACGQTDLPQDLQIHPQLVAAARTALQRGAPILTDATMIATGITRPRLPADNEVTCLLRDERVAELAREWQTTRSAAGVALWGERLEGAVVAIGNAPTALFHLLEWISDGGPRPAAIIGVPVGFVGSAESKQALAEHPAHIPFLVVHGRRGGSAMAVSAINALAQEAEI</sequence>
<reference evidence="6 7" key="1">
    <citation type="journal article" date="2018" name="Int. J. Syst. Evol. Microbiol.">
        <title>Epidermidibacterium keratini gen. nov., sp. nov., a member of the family Sporichthyaceae, isolated from keratin epidermis.</title>
        <authorList>
            <person name="Lee D.G."/>
            <person name="Trujillo M.E."/>
            <person name="Kang S."/>
            <person name="Nam J.J."/>
            <person name="Kim Y.J."/>
        </authorList>
    </citation>
    <scope>NUCLEOTIDE SEQUENCE [LARGE SCALE GENOMIC DNA]</scope>
    <source>
        <strain evidence="6 7">EPI-7</strain>
    </source>
</reference>
<dbReference type="FunCoup" id="A0A7L4YLZ8">
    <property type="interactions" value="103"/>
</dbReference>
<gene>
    <name evidence="6" type="ORF">EK0264_07650</name>
</gene>
<keyword evidence="4 6" id="KW-0413">Isomerase</keyword>
<dbReference type="Gene3D" id="3.40.50.10230">
    <property type="entry name" value="Cobalamin biosynthesis CobH/CbiC, precorrin-8X methylmutase"/>
    <property type="match status" value="1"/>
</dbReference>
<accession>A0A7L4YLZ8</accession>